<proteinExistence type="predicted"/>
<reference evidence="2 3" key="1">
    <citation type="submission" date="2019-11" db="EMBL/GenBank/DDBJ databases">
        <title>Description of Pedobacter sp. LMG 31462T.</title>
        <authorList>
            <person name="Carlier A."/>
            <person name="Qi S."/>
            <person name="Vandamme P."/>
        </authorList>
    </citation>
    <scope>NUCLEOTIDE SEQUENCE [LARGE SCALE GENOMIC DNA]</scope>
    <source>
        <strain evidence="2 3">LMG 31462</strain>
    </source>
</reference>
<name>A0ABR6F2I8_9SPHI</name>
<comment type="caution">
    <text evidence="2">The sequence shown here is derived from an EMBL/GenBank/DDBJ whole genome shotgun (WGS) entry which is preliminary data.</text>
</comment>
<feature type="transmembrane region" description="Helical" evidence="1">
    <location>
        <begin position="7"/>
        <end position="26"/>
    </location>
</feature>
<dbReference type="EMBL" id="WNXC01000011">
    <property type="protein sequence ID" value="MBB2151720.1"/>
    <property type="molecule type" value="Genomic_DNA"/>
</dbReference>
<dbReference type="Proteomes" id="UP000636110">
    <property type="component" value="Unassembled WGS sequence"/>
</dbReference>
<keyword evidence="1" id="KW-0472">Membrane</keyword>
<keyword evidence="3" id="KW-1185">Reference proteome</keyword>
<evidence type="ECO:0000313" key="2">
    <source>
        <dbReference type="EMBL" id="MBB2151720.1"/>
    </source>
</evidence>
<sequence length="207" mass="24588">MKSNPDMPTPIYPIVIIVAVIIYYIFNKKEPMPLQEEKLEPRRILCPYMEETKEQFILRCYNFARDFFAEKEICYHHSSDLSSFVSSFEDKDNAMYNVSVEIFFSNGDKVIMFHTKIIDVAIPDDKLWEVGELINRLNEKLLVNTLNLSYEHRSIDSTVFYMVGDHPLIEDYFEFYYKTIVRSRNMKTAFIRIIQDHENPALVALEW</sequence>
<evidence type="ECO:0000313" key="3">
    <source>
        <dbReference type="Proteomes" id="UP000636110"/>
    </source>
</evidence>
<organism evidence="2 3">
    <name type="scientific">Pedobacter gandavensis</name>
    <dbReference type="NCBI Taxonomy" id="2679963"/>
    <lineage>
        <taxon>Bacteria</taxon>
        <taxon>Pseudomonadati</taxon>
        <taxon>Bacteroidota</taxon>
        <taxon>Sphingobacteriia</taxon>
        <taxon>Sphingobacteriales</taxon>
        <taxon>Sphingobacteriaceae</taxon>
        <taxon>Pedobacter</taxon>
    </lineage>
</organism>
<evidence type="ECO:0000256" key="1">
    <source>
        <dbReference type="SAM" id="Phobius"/>
    </source>
</evidence>
<dbReference type="RefSeq" id="WP_182961688.1">
    <property type="nucleotide sequence ID" value="NZ_WNXC01000011.1"/>
</dbReference>
<keyword evidence="1" id="KW-0812">Transmembrane</keyword>
<protein>
    <submittedName>
        <fullName evidence="2">Uncharacterized protein</fullName>
    </submittedName>
</protein>
<keyword evidence="1" id="KW-1133">Transmembrane helix</keyword>
<accession>A0ABR6F2I8</accession>
<gene>
    <name evidence="2" type="ORF">GM920_22690</name>
</gene>